<evidence type="ECO:0000256" key="1">
    <source>
        <dbReference type="ARBA" id="ARBA00010558"/>
    </source>
</evidence>
<sequence>MLLLTATLLATPASAYDVENLKPYPQTMNGKRRIVIDLHQLEHEDRARVEISFSKLLENSDCNHKWVSGTIKEGTIEGWGYPYWEVNSDGEIVSTLIGCGNTPTKTEPVFGAREMIRYNSKLPLVIYVPDGLDAAFRTFTTPGGFQTRS</sequence>
<name>A0A150STF3_SORCE</name>
<dbReference type="AlphaFoldDB" id="A0A150STF3"/>
<reference evidence="2 3" key="1">
    <citation type="submission" date="2014-02" db="EMBL/GenBank/DDBJ databases">
        <title>The small core and large imbalanced accessory genome model reveals a collaborative survival strategy of Sorangium cellulosum strains in nature.</title>
        <authorList>
            <person name="Han K."/>
            <person name="Peng R."/>
            <person name="Blom J."/>
            <person name="Li Y.-Z."/>
        </authorList>
    </citation>
    <scope>NUCLEOTIDE SEQUENCE [LARGE SCALE GENOMIC DNA]</scope>
    <source>
        <strain evidence="2 3">So0149</strain>
    </source>
</reference>
<dbReference type="Gene3D" id="2.60.40.550">
    <property type="entry name" value="Ecotin"/>
    <property type="match status" value="1"/>
</dbReference>
<organism evidence="2 3">
    <name type="scientific">Sorangium cellulosum</name>
    <name type="common">Polyangium cellulosum</name>
    <dbReference type="NCBI Taxonomy" id="56"/>
    <lineage>
        <taxon>Bacteria</taxon>
        <taxon>Pseudomonadati</taxon>
        <taxon>Myxococcota</taxon>
        <taxon>Polyangia</taxon>
        <taxon>Polyangiales</taxon>
        <taxon>Polyangiaceae</taxon>
        <taxon>Sorangium</taxon>
    </lineage>
</organism>
<dbReference type="EMBL" id="JEMC01002211">
    <property type="protein sequence ID" value="KYF89687.1"/>
    <property type="molecule type" value="Genomic_DNA"/>
</dbReference>
<dbReference type="PANTHER" id="PTHR35890:SF3">
    <property type="entry name" value="ECOTIN"/>
    <property type="match status" value="1"/>
</dbReference>
<gene>
    <name evidence="2" type="ORF">BE18_43795</name>
</gene>
<dbReference type="Pfam" id="PF03974">
    <property type="entry name" value="Ecotin"/>
    <property type="match status" value="1"/>
</dbReference>
<evidence type="ECO:0000313" key="3">
    <source>
        <dbReference type="Proteomes" id="UP000075515"/>
    </source>
</evidence>
<evidence type="ECO:0008006" key="4">
    <source>
        <dbReference type="Google" id="ProtNLM"/>
    </source>
</evidence>
<dbReference type="SUPFAM" id="SSF49772">
    <property type="entry name" value="Ecotin, trypsin inhibitor"/>
    <property type="match status" value="1"/>
</dbReference>
<protein>
    <recommendedName>
        <fullName evidence="4">Ecotin</fullName>
    </recommendedName>
</protein>
<accession>A0A150STF3</accession>
<dbReference type="InterPro" id="IPR036198">
    <property type="entry name" value="Ecotin_sf"/>
</dbReference>
<proteinExistence type="inferred from homology"/>
<dbReference type="InterPro" id="IPR005658">
    <property type="entry name" value="Prot_inh_ecotin"/>
</dbReference>
<comment type="caution">
    <text evidence="2">The sequence shown here is derived from an EMBL/GenBank/DDBJ whole genome shotgun (WGS) entry which is preliminary data.</text>
</comment>
<evidence type="ECO:0000313" key="2">
    <source>
        <dbReference type="EMBL" id="KYF89687.1"/>
    </source>
</evidence>
<dbReference type="Proteomes" id="UP000075515">
    <property type="component" value="Unassembled WGS sequence"/>
</dbReference>
<dbReference type="GO" id="GO:0004867">
    <property type="term" value="F:serine-type endopeptidase inhibitor activity"/>
    <property type="evidence" value="ECO:0007669"/>
    <property type="project" value="InterPro"/>
</dbReference>
<comment type="similarity">
    <text evidence="1">Belongs to the protease inhibitor I11 (ecotin) family.</text>
</comment>
<dbReference type="PANTHER" id="PTHR35890">
    <property type="match status" value="1"/>
</dbReference>